<gene>
    <name evidence="1" type="ORF">ETD85_09350</name>
</gene>
<proteinExistence type="predicted"/>
<name>A0A5S4GVF7_9ACTN</name>
<protein>
    <submittedName>
        <fullName evidence="1">Uncharacterized protein</fullName>
    </submittedName>
</protein>
<keyword evidence="2" id="KW-1185">Reference proteome</keyword>
<organism evidence="1 2">
    <name type="scientific">Nonomuraea zeae</name>
    <dbReference type="NCBI Taxonomy" id="1642303"/>
    <lineage>
        <taxon>Bacteria</taxon>
        <taxon>Bacillati</taxon>
        <taxon>Actinomycetota</taxon>
        <taxon>Actinomycetes</taxon>
        <taxon>Streptosporangiales</taxon>
        <taxon>Streptosporangiaceae</taxon>
        <taxon>Nonomuraea</taxon>
    </lineage>
</organism>
<comment type="caution">
    <text evidence="1">The sequence shown here is derived from an EMBL/GenBank/DDBJ whole genome shotgun (WGS) entry which is preliminary data.</text>
</comment>
<sequence length="118" mass="13113">MYNAAAVYAYHVQRLVGISFSVDVEAFYDSKSERAERLRRHSLQSDCLAGAFIKSIWPVPGRSTHDWKELQGLIGGDEPGEERLYGKTANVRMWLKRGFATGDAASCNTWTAPSSEVA</sequence>
<dbReference type="EMBL" id="VCKX01000020">
    <property type="protein sequence ID" value="TMR36947.1"/>
    <property type="molecule type" value="Genomic_DNA"/>
</dbReference>
<reference evidence="1 2" key="1">
    <citation type="submission" date="2019-05" db="EMBL/GenBank/DDBJ databases">
        <title>Draft genome sequence of Nonomuraea zeae DSM 100528.</title>
        <authorList>
            <person name="Saricaoglu S."/>
            <person name="Isik K."/>
        </authorList>
    </citation>
    <scope>NUCLEOTIDE SEQUENCE [LARGE SCALE GENOMIC DNA]</scope>
    <source>
        <strain evidence="1 2">DSM 100528</strain>
    </source>
</reference>
<dbReference type="AlphaFoldDB" id="A0A5S4GVF7"/>
<dbReference type="Proteomes" id="UP000306628">
    <property type="component" value="Unassembled WGS sequence"/>
</dbReference>
<evidence type="ECO:0000313" key="1">
    <source>
        <dbReference type="EMBL" id="TMR36947.1"/>
    </source>
</evidence>
<accession>A0A5S4GVF7</accession>
<dbReference type="RefSeq" id="WP_138689227.1">
    <property type="nucleotide sequence ID" value="NZ_JBHSAZ010000044.1"/>
</dbReference>
<evidence type="ECO:0000313" key="2">
    <source>
        <dbReference type="Proteomes" id="UP000306628"/>
    </source>
</evidence>
<dbReference type="OrthoDB" id="9774900at2"/>